<evidence type="ECO:0000313" key="5">
    <source>
        <dbReference type="RefSeq" id="XP_026682774.1"/>
    </source>
</evidence>
<evidence type="ECO:0000256" key="1">
    <source>
        <dbReference type="ARBA" id="ARBA00010948"/>
    </source>
</evidence>
<dbReference type="PANTHER" id="PTHR31139">
    <property type="entry name" value="ECTOPIC P GRANULES PROTEIN 5 HOMOLOG"/>
    <property type="match status" value="1"/>
</dbReference>
<organism evidence="4 5">
    <name type="scientific">Diaphorina citri</name>
    <name type="common">Asian citrus psyllid</name>
    <dbReference type="NCBI Taxonomy" id="121845"/>
    <lineage>
        <taxon>Eukaryota</taxon>
        <taxon>Metazoa</taxon>
        <taxon>Ecdysozoa</taxon>
        <taxon>Arthropoda</taxon>
        <taxon>Hexapoda</taxon>
        <taxon>Insecta</taxon>
        <taxon>Pterygota</taxon>
        <taxon>Neoptera</taxon>
        <taxon>Paraneoptera</taxon>
        <taxon>Hemiptera</taxon>
        <taxon>Sternorrhyncha</taxon>
        <taxon>Psylloidea</taxon>
        <taxon>Psyllidae</taxon>
        <taxon>Diaphorininae</taxon>
        <taxon>Diaphorina</taxon>
    </lineage>
</organism>
<protein>
    <submittedName>
        <fullName evidence="5">Uncharacterized protein LOC113469354</fullName>
    </submittedName>
</protein>
<feature type="domain" description="Epg5-like TPR" evidence="3">
    <location>
        <begin position="380"/>
        <end position="489"/>
    </location>
</feature>
<sequence length="501" mass="58551">MDEAPFGSEYCLCFNVSYFLYVEYFRYLESKLYAKYNKLCENLLVNIITQRNHLISFILNEVHNQQSHVHNDNGKLLLYLFNHVNIARYVPSMSDIDILTTWLLNLSITHKLNNLARFIISKFDYTVLYHELQVAIAVGIARAWLQHTPDVSTNVSITLLTDSMSYLIKPVNNEQIFNQWCWQIVFKLRLHLFDLTNPQLNNFHLYGLSNCHELLLLWIEIICAVYKQDELSCTYLLDNILQYCIYDEPLKCQVKDIFVKLIHTLPSKNSNTGKSISWIIFYSIVSMMNHSSVRYYGFLLQYCIYDEPLKCQVKDIFVKLIHTLPSKNTNTGISSLVSWVSSSSHILMNHTLLTKPLSHYANYEFFTLVNLEIEEYLLQIKTNLWPQLLVELNNNTGKTNIDASLKKVCSGLKLSPLTSSHLSLYRYLYYIVELPLSSSKLSALFVQKFFSLYLQRMNNVCVGHKFFEGITNNSLSKRLKAKLKEFQNYYETKVMVCFYCT</sequence>
<dbReference type="Pfam" id="PF26573">
    <property type="entry name" value="TPR_Epg5_2"/>
    <property type="match status" value="1"/>
</dbReference>
<dbReference type="GO" id="GO:0005737">
    <property type="term" value="C:cytoplasm"/>
    <property type="evidence" value="ECO:0007669"/>
    <property type="project" value="TreeGrafter"/>
</dbReference>
<reference evidence="5" key="1">
    <citation type="submission" date="2025-08" db="UniProtKB">
        <authorList>
            <consortium name="RefSeq"/>
        </authorList>
    </citation>
    <scope>IDENTIFICATION</scope>
</reference>
<gene>
    <name evidence="5" type="primary">LOC113469354</name>
</gene>
<dbReference type="InterPro" id="IPR051436">
    <property type="entry name" value="Autophagy-related_EPG5"/>
</dbReference>
<evidence type="ECO:0000259" key="3">
    <source>
        <dbReference type="Pfam" id="PF26573"/>
    </source>
</evidence>
<evidence type="ECO:0000256" key="2">
    <source>
        <dbReference type="ARBA" id="ARBA00023006"/>
    </source>
</evidence>
<dbReference type="GeneID" id="113469354"/>
<dbReference type="InterPro" id="IPR058750">
    <property type="entry name" value="TPR_Epg5"/>
</dbReference>
<dbReference type="RefSeq" id="XP_026682774.1">
    <property type="nucleotide sequence ID" value="XM_026826973.1"/>
</dbReference>
<dbReference type="PANTHER" id="PTHR31139:SF4">
    <property type="entry name" value="ECTOPIC P GRANULES PROTEIN 5 HOMOLOG"/>
    <property type="match status" value="1"/>
</dbReference>
<dbReference type="PaxDb" id="121845-A0A3Q0J2R8"/>
<keyword evidence="2" id="KW-0072">Autophagy</keyword>
<comment type="similarity">
    <text evidence="1">Belongs to the EPG5 family.</text>
</comment>
<keyword evidence="4" id="KW-1185">Reference proteome</keyword>
<dbReference type="CTD" id="57724"/>
<dbReference type="AlphaFoldDB" id="A0A3Q0J2R8"/>
<dbReference type="KEGG" id="dci:113469354"/>
<dbReference type="Proteomes" id="UP000079169">
    <property type="component" value="Unplaced"/>
</dbReference>
<proteinExistence type="inferred from homology"/>
<dbReference type="GO" id="GO:0097352">
    <property type="term" value="P:autophagosome maturation"/>
    <property type="evidence" value="ECO:0007669"/>
    <property type="project" value="TreeGrafter"/>
</dbReference>
<evidence type="ECO:0000313" key="4">
    <source>
        <dbReference type="Proteomes" id="UP000079169"/>
    </source>
</evidence>
<name>A0A3Q0J2R8_DIACI</name>
<dbReference type="STRING" id="121845.A0A3Q0J2R8"/>
<accession>A0A3Q0J2R8</accession>